<organism evidence="3 4">
    <name type="scientific">Planomonospora alba</name>
    <dbReference type="NCBI Taxonomy" id="161354"/>
    <lineage>
        <taxon>Bacteria</taxon>
        <taxon>Bacillati</taxon>
        <taxon>Actinomycetota</taxon>
        <taxon>Actinomycetes</taxon>
        <taxon>Streptosporangiales</taxon>
        <taxon>Streptosporangiaceae</taxon>
        <taxon>Planomonospora</taxon>
    </lineage>
</organism>
<keyword evidence="2" id="KW-0812">Transmembrane</keyword>
<dbReference type="Proteomes" id="UP001500320">
    <property type="component" value="Unassembled WGS sequence"/>
</dbReference>
<sequence length="446" mass="45537">MTTPPPGGRKRRRASARRAPAERPAAEQRPSGAEQGPAPGPAPAGHAFPEQPPAGWFAAGQPAAPPEHAGYAAPGERAFTGAPAAGPGFPGPGTAGSAFPGRPPATGPATEREPAGPEPAGPEPGGRSAGRRAARRSAKRDPGPSEAPGPSGTPGEEARETAGAGRAGKTPRSGKAGKARAGRRSDAPAGPEEEASIPWLAERGWSAARQRRLVVAASAVGALAALGAFVLTVQSIGGDYVPERAASSAVGTQPRPAVYRGWPSSKVFEPIAQRTADPRPLTVKEVFAEKTLKEGRITLRLADTGIDADCAAAVWGQALAERLAEAGCTQAVRGSYVSADRRHVAQYTLFNLRDKAAADGLVQSLASLHRGGWVRTLDSAQAVFPGADGHTEGSGHAMGHYAGLVWLARADGAEPGAQDDFVSLSLAVRGAEKAVFRRVVEAAPAP</sequence>
<feature type="compositionally biased region" description="Low complexity" evidence="1">
    <location>
        <begin position="78"/>
        <end position="87"/>
    </location>
</feature>
<reference evidence="4" key="1">
    <citation type="journal article" date="2019" name="Int. J. Syst. Evol. Microbiol.">
        <title>The Global Catalogue of Microorganisms (GCM) 10K type strain sequencing project: providing services to taxonomists for standard genome sequencing and annotation.</title>
        <authorList>
            <consortium name="The Broad Institute Genomics Platform"/>
            <consortium name="The Broad Institute Genome Sequencing Center for Infectious Disease"/>
            <person name="Wu L."/>
            <person name="Ma J."/>
        </authorList>
    </citation>
    <scope>NUCLEOTIDE SEQUENCE [LARGE SCALE GENOMIC DNA]</scope>
    <source>
        <strain evidence="4">JCM 9373</strain>
    </source>
</reference>
<dbReference type="RefSeq" id="WP_344863769.1">
    <property type="nucleotide sequence ID" value="NZ_BAAAUT010000048.1"/>
</dbReference>
<evidence type="ECO:0000256" key="1">
    <source>
        <dbReference type="SAM" id="MobiDB-lite"/>
    </source>
</evidence>
<comment type="caution">
    <text evidence="3">The sequence shown here is derived from an EMBL/GenBank/DDBJ whole genome shotgun (WGS) entry which is preliminary data.</text>
</comment>
<evidence type="ECO:0000313" key="3">
    <source>
        <dbReference type="EMBL" id="GAA3154232.1"/>
    </source>
</evidence>
<gene>
    <name evidence="3" type="ORF">GCM10010466_51490</name>
</gene>
<proteinExistence type="predicted"/>
<protein>
    <recommendedName>
        <fullName evidence="5">Translation initiation factor IF-2</fullName>
    </recommendedName>
</protein>
<feature type="compositionally biased region" description="Low complexity" evidence="1">
    <location>
        <begin position="27"/>
        <end position="49"/>
    </location>
</feature>
<keyword evidence="2" id="KW-0472">Membrane</keyword>
<dbReference type="EMBL" id="BAAAUT010000048">
    <property type="protein sequence ID" value="GAA3154232.1"/>
    <property type="molecule type" value="Genomic_DNA"/>
</dbReference>
<evidence type="ECO:0000313" key="4">
    <source>
        <dbReference type="Proteomes" id="UP001500320"/>
    </source>
</evidence>
<feature type="transmembrane region" description="Helical" evidence="2">
    <location>
        <begin position="213"/>
        <end position="233"/>
    </location>
</feature>
<keyword evidence="4" id="KW-1185">Reference proteome</keyword>
<evidence type="ECO:0008006" key="5">
    <source>
        <dbReference type="Google" id="ProtNLM"/>
    </source>
</evidence>
<feature type="region of interest" description="Disordered" evidence="1">
    <location>
        <begin position="1"/>
        <end position="195"/>
    </location>
</feature>
<feature type="compositionally biased region" description="Basic residues" evidence="1">
    <location>
        <begin position="129"/>
        <end position="138"/>
    </location>
</feature>
<keyword evidence="2" id="KW-1133">Transmembrane helix</keyword>
<name>A0ABP6NNX4_9ACTN</name>
<evidence type="ECO:0000256" key="2">
    <source>
        <dbReference type="SAM" id="Phobius"/>
    </source>
</evidence>
<accession>A0ABP6NNX4</accession>